<dbReference type="Gene3D" id="1.10.150.280">
    <property type="entry name" value="AF1531-like domain"/>
    <property type="match status" value="1"/>
</dbReference>
<proteinExistence type="predicted"/>
<dbReference type="InterPro" id="IPR019554">
    <property type="entry name" value="Soluble_ligand-bd"/>
</dbReference>
<feature type="domain" description="Helix-hairpin-helix DNA-binding motif class 1" evidence="2">
    <location>
        <begin position="214"/>
        <end position="233"/>
    </location>
</feature>
<protein>
    <submittedName>
        <fullName evidence="3">Competence protein ComEA</fullName>
    </submittedName>
</protein>
<dbReference type="RefSeq" id="WP_090091825.1">
    <property type="nucleotide sequence ID" value="NZ_CBCRVU010000001.1"/>
</dbReference>
<dbReference type="InterPro" id="IPR004509">
    <property type="entry name" value="Competence_ComEA_HhH"/>
</dbReference>
<dbReference type="PANTHER" id="PTHR21180">
    <property type="entry name" value="ENDONUCLEASE/EXONUCLEASE/PHOSPHATASE FAMILY DOMAIN-CONTAINING PROTEIN 1"/>
    <property type="match status" value="1"/>
</dbReference>
<accession>A0A1I1R1E6</accession>
<keyword evidence="1" id="KW-1133">Transmembrane helix</keyword>
<dbReference type="PANTHER" id="PTHR21180:SF32">
    <property type="entry name" value="ENDONUCLEASE_EXONUCLEASE_PHOSPHATASE FAMILY DOMAIN-CONTAINING PROTEIN 1"/>
    <property type="match status" value="1"/>
</dbReference>
<dbReference type="SUPFAM" id="SSF47781">
    <property type="entry name" value="RuvA domain 2-like"/>
    <property type="match status" value="1"/>
</dbReference>
<dbReference type="GO" id="GO:0006281">
    <property type="term" value="P:DNA repair"/>
    <property type="evidence" value="ECO:0007669"/>
    <property type="project" value="InterPro"/>
</dbReference>
<dbReference type="InterPro" id="IPR003583">
    <property type="entry name" value="Hlx-hairpin-Hlx_DNA-bd_motif"/>
</dbReference>
<gene>
    <name evidence="3" type="ORF">SAMN04487792_0062</name>
</gene>
<dbReference type="Pfam" id="PF12836">
    <property type="entry name" value="HHH_3"/>
    <property type="match status" value="1"/>
</dbReference>
<reference evidence="4" key="1">
    <citation type="submission" date="2016-10" db="EMBL/GenBank/DDBJ databases">
        <authorList>
            <person name="Varghese N."/>
            <person name="Submissions S."/>
        </authorList>
    </citation>
    <scope>NUCLEOTIDE SEQUENCE [LARGE SCALE GENOMIC DNA]</scope>
    <source>
        <strain evidence="4">R-53102</strain>
    </source>
</reference>
<name>A0A1I1R1E6_9LACO</name>
<dbReference type="InterPro" id="IPR010994">
    <property type="entry name" value="RuvA_2-like"/>
</dbReference>
<dbReference type="NCBIfam" id="TIGR00426">
    <property type="entry name" value="competence protein ComEA helix-hairpin-helix repeat region"/>
    <property type="match status" value="1"/>
</dbReference>
<dbReference type="AlphaFoldDB" id="A0A1I1R1E6"/>
<dbReference type="EMBL" id="FOMN01000001">
    <property type="protein sequence ID" value="SFD28047.1"/>
    <property type="molecule type" value="Genomic_DNA"/>
</dbReference>
<dbReference type="InterPro" id="IPR051675">
    <property type="entry name" value="Endo/Exo/Phosphatase_dom_1"/>
</dbReference>
<evidence type="ECO:0000259" key="2">
    <source>
        <dbReference type="SMART" id="SM00278"/>
    </source>
</evidence>
<dbReference type="GO" id="GO:0003677">
    <property type="term" value="F:DNA binding"/>
    <property type="evidence" value="ECO:0007669"/>
    <property type="project" value="InterPro"/>
</dbReference>
<dbReference type="Gene3D" id="3.10.560.10">
    <property type="entry name" value="Outer membrane lipoprotein wza domain like"/>
    <property type="match status" value="1"/>
</dbReference>
<dbReference type="SMART" id="SM00278">
    <property type="entry name" value="HhH1"/>
    <property type="match status" value="2"/>
</dbReference>
<organism evidence="3 4">
    <name type="scientific">Lactobacillus bombicola</name>
    <dbReference type="NCBI Taxonomy" id="1505723"/>
    <lineage>
        <taxon>Bacteria</taxon>
        <taxon>Bacillati</taxon>
        <taxon>Bacillota</taxon>
        <taxon>Bacilli</taxon>
        <taxon>Lactobacillales</taxon>
        <taxon>Lactobacillaceae</taxon>
        <taxon>Lactobacillus</taxon>
    </lineage>
</organism>
<dbReference type="GO" id="GO:0015628">
    <property type="term" value="P:protein secretion by the type II secretion system"/>
    <property type="evidence" value="ECO:0007669"/>
    <property type="project" value="TreeGrafter"/>
</dbReference>
<dbReference type="Proteomes" id="UP000199599">
    <property type="component" value="Unassembled WGS sequence"/>
</dbReference>
<sequence>MNWEKIRDWLIEHKQYVIIGVIFIFIVFWNKYENHAPTVDDQLGIKPTHVQKNTSTKQKQQKNEGDKPQLVAKNSDITCDISGAIKHQGVYTLKNGARLQELITAAGGIVSNAQLKNVNRALILKDQDKIHIPYKGEKIKISEIIISANSSQGEAASTSATAVAATNSNQSATGKVNINTANEQDLQKLTGIGEKKAAQILAYRQKNGLFKRIEDLKQVSGIGDKTFAALKNQLEI</sequence>
<evidence type="ECO:0000256" key="1">
    <source>
        <dbReference type="SAM" id="Phobius"/>
    </source>
</evidence>
<evidence type="ECO:0000313" key="4">
    <source>
        <dbReference type="Proteomes" id="UP000199599"/>
    </source>
</evidence>
<feature type="domain" description="Helix-hairpin-helix DNA-binding motif class 1" evidence="2">
    <location>
        <begin position="184"/>
        <end position="203"/>
    </location>
</feature>
<evidence type="ECO:0000313" key="3">
    <source>
        <dbReference type="EMBL" id="SFD28047.1"/>
    </source>
</evidence>
<keyword evidence="1" id="KW-0472">Membrane</keyword>
<dbReference type="STRING" id="1505723.SAMN04487792_0062"/>
<keyword evidence="1" id="KW-0812">Transmembrane</keyword>
<feature type="transmembrane region" description="Helical" evidence="1">
    <location>
        <begin position="16"/>
        <end position="32"/>
    </location>
</feature>
<dbReference type="GO" id="GO:0015627">
    <property type="term" value="C:type II protein secretion system complex"/>
    <property type="evidence" value="ECO:0007669"/>
    <property type="project" value="TreeGrafter"/>
</dbReference>
<dbReference type="Pfam" id="PF10531">
    <property type="entry name" value="SLBB"/>
    <property type="match status" value="1"/>
</dbReference>